<protein>
    <submittedName>
        <fullName evidence="2">Uncharacterized protein</fullName>
    </submittedName>
</protein>
<dbReference type="AlphaFoldDB" id="A0A395W7W2"/>
<evidence type="ECO:0000313" key="3">
    <source>
        <dbReference type="Proteomes" id="UP000265489"/>
    </source>
</evidence>
<sequence length="291" mass="33794">MKKRYFILCGVCVIISLFFLIYQGTTYFMVLSKYFSGKEQYLQAYREACVAYGGSCEEVNGLVSLTIHYFDSVRGNFAYFIDHGTMAYGYLVPLLCLFSGLNFRTYLNTIFSLNAYRKKYYVRFTLSEMNKECLRCALSIYLSYLILWLFVGIVINPADSGELTKYFLSDVFGKNLYIDHQRWYYLMEGTIRFFFVPYVYAFLGTTIAYTFKRKVDIVILPLVFYYGVSFVAQFLITWNMAFIYVDPIAIMVNGAISGYSSLLLMLFTIVIYVICIIVVTLKSKKCDCYAK</sequence>
<dbReference type="EMBL" id="QRYQ01000013">
    <property type="protein sequence ID" value="RGU91038.1"/>
    <property type="molecule type" value="Genomic_DNA"/>
</dbReference>
<dbReference type="Proteomes" id="UP000265489">
    <property type="component" value="Unassembled WGS sequence"/>
</dbReference>
<keyword evidence="1" id="KW-0812">Transmembrane</keyword>
<evidence type="ECO:0000256" key="1">
    <source>
        <dbReference type="SAM" id="Phobius"/>
    </source>
</evidence>
<feature type="transmembrane region" description="Helical" evidence="1">
    <location>
        <begin position="256"/>
        <end position="281"/>
    </location>
</feature>
<gene>
    <name evidence="2" type="ORF">DWW32_07585</name>
</gene>
<feature type="transmembrane region" description="Helical" evidence="1">
    <location>
        <begin position="134"/>
        <end position="155"/>
    </location>
</feature>
<feature type="transmembrane region" description="Helical" evidence="1">
    <location>
        <begin position="191"/>
        <end position="211"/>
    </location>
</feature>
<dbReference type="GeneID" id="66579738"/>
<feature type="transmembrane region" description="Helical" evidence="1">
    <location>
        <begin position="223"/>
        <end position="244"/>
    </location>
</feature>
<evidence type="ECO:0000313" key="2">
    <source>
        <dbReference type="EMBL" id="RGU91038.1"/>
    </source>
</evidence>
<proteinExistence type="predicted"/>
<comment type="caution">
    <text evidence="2">The sequence shown here is derived from an EMBL/GenBank/DDBJ whole genome shotgun (WGS) entry which is preliminary data.</text>
</comment>
<keyword evidence="1" id="KW-0472">Membrane</keyword>
<feature type="transmembrane region" description="Helical" evidence="1">
    <location>
        <begin position="90"/>
        <end position="113"/>
    </location>
</feature>
<accession>A0A395W7W2</accession>
<keyword evidence="1" id="KW-1133">Transmembrane helix</keyword>
<reference evidence="2 3" key="1">
    <citation type="submission" date="2018-08" db="EMBL/GenBank/DDBJ databases">
        <title>A genome reference for cultivated species of the human gut microbiota.</title>
        <authorList>
            <person name="Zou Y."/>
            <person name="Xue W."/>
            <person name="Luo G."/>
        </authorList>
    </citation>
    <scope>NUCLEOTIDE SEQUENCE [LARGE SCALE GENOMIC DNA]</scope>
    <source>
        <strain evidence="2 3">AF15-20</strain>
    </source>
</reference>
<organism evidence="2 3">
    <name type="scientific">Holdemanella biformis</name>
    <dbReference type="NCBI Taxonomy" id="1735"/>
    <lineage>
        <taxon>Bacteria</taxon>
        <taxon>Bacillati</taxon>
        <taxon>Bacillota</taxon>
        <taxon>Erysipelotrichia</taxon>
        <taxon>Erysipelotrichales</taxon>
        <taxon>Erysipelotrichaceae</taxon>
        <taxon>Holdemanella</taxon>
    </lineage>
</organism>
<dbReference type="RefSeq" id="WP_118325327.1">
    <property type="nucleotide sequence ID" value="NZ_QRYH01000012.1"/>
</dbReference>
<feature type="transmembrane region" description="Helical" evidence="1">
    <location>
        <begin position="5"/>
        <end position="22"/>
    </location>
</feature>
<name>A0A395W7W2_9FIRM</name>